<feature type="compositionally biased region" description="Polar residues" evidence="1">
    <location>
        <begin position="1"/>
        <end position="12"/>
    </location>
</feature>
<evidence type="ECO:0000313" key="4">
    <source>
        <dbReference type="Proteomes" id="UP000019487"/>
    </source>
</evidence>
<keyword evidence="2" id="KW-0812">Transmembrane</keyword>
<keyword evidence="2" id="KW-1133">Transmembrane helix</keyword>
<feature type="region of interest" description="Disordered" evidence="1">
    <location>
        <begin position="1"/>
        <end position="33"/>
    </location>
</feature>
<feature type="compositionally biased region" description="Basic and acidic residues" evidence="1">
    <location>
        <begin position="142"/>
        <end position="151"/>
    </location>
</feature>
<proteinExistence type="predicted"/>
<evidence type="ECO:0000256" key="1">
    <source>
        <dbReference type="SAM" id="MobiDB-lite"/>
    </source>
</evidence>
<feature type="compositionally biased region" description="Low complexity" evidence="1">
    <location>
        <begin position="13"/>
        <end position="25"/>
    </location>
</feature>
<organism evidence="3 4">
    <name type="scientific">Sclerotinia borealis (strain F-4128)</name>
    <dbReference type="NCBI Taxonomy" id="1432307"/>
    <lineage>
        <taxon>Eukaryota</taxon>
        <taxon>Fungi</taxon>
        <taxon>Dikarya</taxon>
        <taxon>Ascomycota</taxon>
        <taxon>Pezizomycotina</taxon>
        <taxon>Leotiomycetes</taxon>
        <taxon>Helotiales</taxon>
        <taxon>Sclerotiniaceae</taxon>
        <taxon>Sclerotinia</taxon>
    </lineage>
</organism>
<feature type="region of interest" description="Disordered" evidence="1">
    <location>
        <begin position="105"/>
        <end position="151"/>
    </location>
</feature>
<name>W9CBM6_SCLBF</name>
<dbReference type="AlphaFoldDB" id="W9CBM6"/>
<keyword evidence="4" id="KW-1185">Reference proteome</keyword>
<reference evidence="3 4" key="1">
    <citation type="journal article" date="2014" name="Genome Announc.">
        <title>Draft genome sequence of Sclerotinia borealis, a psychrophilic plant pathogenic fungus.</title>
        <authorList>
            <person name="Mardanov A.V."/>
            <person name="Beletsky A.V."/>
            <person name="Kadnikov V.V."/>
            <person name="Ignatov A.N."/>
            <person name="Ravin N.V."/>
        </authorList>
    </citation>
    <scope>NUCLEOTIDE SEQUENCE [LARGE SCALE GENOMIC DNA]</scope>
    <source>
        <strain evidence="4">F-4157</strain>
    </source>
</reference>
<sequence>MFTAQKPQSLDMTSNTNNNTNTNTQTEEKGLGSSAFLPTQEPFFLTAKFWKRFSVYISVTLSIVSLIISSIASLKPGNADDMKALTSLDWQSQATADRRFAQMLGQMGRGREGEMERERERERERMGGGKGDGMAKGGGMKGDGRVEGSGK</sequence>
<dbReference type="HOGENOM" id="CLU_1732545_0_0_1"/>
<dbReference type="EMBL" id="AYSA01000334">
    <property type="protein sequence ID" value="ESZ93223.1"/>
    <property type="molecule type" value="Genomic_DNA"/>
</dbReference>
<keyword evidence="2" id="KW-0472">Membrane</keyword>
<dbReference type="Proteomes" id="UP000019487">
    <property type="component" value="Unassembled WGS sequence"/>
</dbReference>
<dbReference type="OrthoDB" id="3553538at2759"/>
<gene>
    <name evidence="3" type="ORF">SBOR_6379</name>
</gene>
<protein>
    <submittedName>
        <fullName evidence="3">Uncharacterized protein</fullName>
    </submittedName>
</protein>
<feature type="transmembrane region" description="Helical" evidence="2">
    <location>
        <begin position="53"/>
        <end position="74"/>
    </location>
</feature>
<evidence type="ECO:0000313" key="3">
    <source>
        <dbReference type="EMBL" id="ESZ93223.1"/>
    </source>
</evidence>
<evidence type="ECO:0000256" key="2">
    <source>
        <dbReference type="SAM" id="Phobius"/>
    </source>
</evidence>
<feature type="compositionally biased region" description="Basic and acidic residues" evidence="1">
    <location>
        <begin position="109"/>
        <end position="127"/>
    </location>
</feature>
<comment type="caution">
    <text evidence="3">The sequence shown here is derived from an EMBL/GenBank/DDBJ whole genome shotgun (WGS) entry which is preliminary data.</text>
</comment>
<feature type="compositionally biased region" description="Gly residues" evidence="1">
    <location>
        <begin position="128"/>
        <end position="141"/>
    </location>
</feature>
<accession>W9CBM6</accession>